<accession>A0A2Z7AM70</accession>
<reference evidence="1 2" key="1">
    <citation type="journal article" date="2015" name="Proc. Natl. Acad. Sci. U.S.A.">
        <title>The resurrection genome of Boea hygrometrica: A blueprint for survival of dehydration.</title>
        <authorList>
            <person name="Xiao L."/>
            <person name="Yang G."/>
            <person name="Zhang L."/>
            <person name="Yang X."/>
            <person name="Zhao S."/>
            <person name="Ji Z."/>
            <person name="Zhou Q."/>
            <person name="Hu M."/>
            <person name="Wang Y."/>
            <person name="Chen M."/>
            <person name="Xu Y."/>
            <person name="Jin H."/>
            <person name="Xiao X."/>
            <person name="Hu G."/>
            <person name="Bao F."/>
            <person name="Hu Y."/>
            <person name="Wan P."/>
            <person name="Li L."/>
            <person name="Deng X."/>
            <person name="Kuang T."/>
            <person name="Xiang C."/>
            <person name="Zhu J.K."/>
            <person name="Oliver M.J."/>
            <person name="He Y."/>
        </authorList>
    </citation>
    <scope>NUCLEOTIDE SEQUENCE [LARGE SCALE GENOMIC DNA]</scope>
    <source>
        <strain evidence="2">cv. XS01</strain>
    </source>
</reference>
<protein>
    <submittedName>
        <fullName evidence="1">Uncharacterized protein</fullName>
    </submittedName>
</protein>
<dbReference type="EMBL" id="KV015861">
    <property type="protein sequence ID" value="KZV20301.1"/>
    <property type="molecule type" value="Genomic_DNA"/>
</dbReference>
<proteinExistence type="predicted"/>
<dbReference type="Proteomes" id="UP000250235">
    <property type="component" value="Unassembled WGS sequence"/>
</dbReference>
<evidence type="ECO:0000313" key="2">
    <source>
        <dbReference type="Proteomes" id="UP000250235"/>
    </source>
</evidence>
<name>A0A2Z7AM70_9LAMI</name>
<sequence>MKSRLIGGRSIPVVDLIDGSNATYREEPAFLQFRLEPGTSVSKDAFLFKARVATSVVHTPILQSFVYDSRRGILPMPPICHLGLEDHTRPASRAVRLELGDPDDMCSVREYFSKIMPCLPESCPDIQKKHLPPTSARRSRAPDVVVLARRLR</sequence>
<gene>
    <name evidence="1" type="ORF">F511_32914</name>
</gene>
<dbReference type="AlphaFoldDB" id="A0A2Z7AM70"/>
<keyword evidence="2" id="KW-1185">Reference proteome</keyword>
<organism evidence="1 2">
    <name type="scientific">Dorcoceras hygrometricum</name>
    <dbReference type="NCBI Taxonomy" id="472368"/>
    <lineage>
        <taxon>Eukaryota</taxon>
        <taxon>Viridiplantae</taxon>
        <taxon>Streptophyta</taxon>
        <taxon>Embryophyta</taxon>
        <taxon>Tracheophyta</taxon>
        <taxon>Spermatophyta</taxon>
        <taxon>Magnoliopsida</taxon>
        <taxon>eudicotyledons</taxon>
        <taxon>Gunneridae</taxon>
        <taxon>Pentapetalae</taxon>
        <taxon>asterids</taxon>
        <taxon>lamiids</taxon>
        <taxon>Lamiales</taxon>
        <taxon>Gesneriaceae</taxon>
        <taxon>Didymocarpoideae</taxon>
        <taxon>Trichosporeae</taxon>
        <taxon>Loxocarpinae</taxon>
        <taxon>Dorcoceras</taxon>
    </lineage>
</organism>
<evidence type="ECO:0000313" key="1">
    <source>
        <dbReference type="EMBL" id="KZV20301.1"/>
    </source>
</evidence>